<sequence length="380" mass="41476">MALSAIALSALFAAGPGHAEGRGPVVWRGQGDVWLRDPSVFAADGGTYILLGTRSNLIEYPDIAPGAFNAEDGVAYDLQLYSPDGQRLLRRAGFHSWGKKLYRSASGTVLITSLEQAGDFNRDAPKARGRSVHVFVPKADARRTRGGFPLDWRMRDNTPMIRSSYNADIYDSGDGRFVYIDDRQDLPGNPDRITCIRVQRLDEDLVLRRKGPPVLCPGRQVDAGRDEAGWDRARPMPSELRLEENGSLIEGGWGYASPSGQHMILYSAGAYRSESNYGGFVAACSAPTHGCRKTLTADGADVRPFIAPSSRNYTHVGRPFPVLDRSGRLVDIIFHARQRGANANGEGENDILRCMNFTPDILERFVAGGPACAFDDITGS</sequence>
<evidence type="ECO:0000313" key="3">
    <source>
        <dbReference type="Proteomes" id="UP001224997"/>
    </source>
</evidence>
<comment type="caution">
    <text evidence="2">The sequence shown here is derived from an EMBL/GenBank/DDBJ whole genome shotgun (WGS) entry which is preliminary data.</text>
</comment>
<feature type="signal peptide" evidence="1">
    <location>
        <begin position="1"/>
        <end position="19"/>
    </location>
</feature>
<evidence type="ECO:0000256" key="1">
    <source>
        <dbReference type="SAM" id="SignalP"/>
    </source>
</evidence>
<evidence type="ECO:0000313" key="2">
    <source>
        <dbReference type="EMBL" id="MDP5307413.1"/>
    </source>
</evidence>
<dbReference type="Proteomes" id="UP001224997">
    <property type="component" value="Unassembled WGS sequence"/>
</dbReference>
<protein>
    <submittedName>
        <fullName evidence="2">Uncharacterized protein</fullName>
    </submittedName>
</protein>
<name>A0ABT9JC85_9RHOB</name>
<keyword evidence="3" id="KW-1185">Reference proteome</keyword>
<dbReference type="InterPro" id="IPR023296">
    <property type="entry name" value="Glyco_hydro_beta-prop_sf"/>
</dbReference>
<dbReference type="Gene3D" id="2.115.10.20">
    <property type="entry name" value="Glycosyl hydrolase domain, family 43"/>
    <property type="match status" value="1"/>
</dbReference>
<reference evidence="2 3" key="1">
    <citation type="submission" date="2023-08" db="EMBL/GenBank/DDBJ databases">
        <authorList>
            <person name="Park J.-S."/>
        </authorList>
    </citation>
    <scope>NUCLEOTIDE SEQUENCE [LARGE SCALE GENOMIC DNA]</scope>
    <source>
        <strain evidence="2 3">2205BS29-5</strain>
    </source>
</reference>
<accession>A0ABT9JC85</accession>
<dbReference type="RefSeq" id="WP_305963256.1">
    <property type="nucleotide sequence ID" value="NZ_JAVAMQ010000007.1"/>
</dbReference>
<dbReference type="EMBL" id="JAVAMQ010000007">
    <property type="protein sequence ID" value="MDP5307413.1"/>
    <property type="molecule type" value="Genomic_DNA"/>
</dbReference>
<feature type="chain" id="PRO_5045330284" evidence="1">
    <location>
        <begin position="20"/>
        <end position="380"/>
    </location>
</feature>
<gene>
    <name evidence="2" type="ORF">Q5Y72_09945</name>
</gene>
<proteinExistence type="predicted"/>
<organism evidence="2 3">
    <name type="scientific">Paracoccus spongiarum</name>
    <dbReference type="NCBI Taxonomy" id="3064387"/>
    <lineage>
        <taxon>Bacteria</taxon>
        <taxon>Pseudomonadati</taxon>
        <taxon>Pseudomonadota</taxon>
        <taxon>Alphaproteobacteria</taxon>
        <taxon>Rhodobacterales</taxon>
        <taxon>Paracoccaceae</taxon>
        <taxon>Paracoccus</taxon>
    </lineage>
</organism>
<keyword evidence="1" id="KW-0732">Signal</keyword>